<sequence>MAHLTHPYQDSPARSFWRSGVVEADRCNWPEIYTPKVRITRDTSVATAGSCFAKHIGRSLRLAGGNVLDAEPKPEGMSAALARRFGYGVYSARYGDIHTARQMRELLEDAQSLHVDERLFRCHAGKWFDALRPDVEPEGCATLQEAVELRREHLVQVAALAQVADVFVFTLGASEGWMDRESGRTLGLGSDVVAGSYDPARTVFHNFSYDEIHADLLQILRLLRGMNKDARLLLTVSPVSLGATASGQHVLAANSHSKALLRAAAGAMADKYKAVDYFPAFEIVTTWAAPEAAYALDLRSVRPEMVETVIRVFLTAHGLAADAGPVGEGEGVER</sequence>
<dbReference type="EMBL" id="JAUOPJ010000010">
    <property type="protein sequence ID" value="MDO6457985.1"/>
    <property type="molecule type" value="Genomic_DNA"/>
</dbReference>
<evidence type="ECO:0000313" key="3">
    <source>
        <dbReference type="Proteomes" id="UP001169823"/>
    </source>
</evidence>
<dbReference type="AlphaFoldDB" id="A0AAW7XVB4"/>
<name>A0AAW7XVB4_9RHOB</name>
<keyword evidence="2" id="KW-0378">Hydrolase</keyword>
<feature type="domain" description="GSCFA" evidence="1">
    <location>
        <begin position="45"/>
        <end position="313"/>
    </location>
</feature>
<protein>
    <submittedName>
        <fullName evidence="2">GSCFA domain-containing protein</fullName>
        <ecNumber evidence="2">3.1.-.-</ecNumber>
    </submittedName>
</protein>
<evidence type="ECO:0000259" key="1">
    <source>
        <dbReference type="Pfam" id="PF08885"/>
    </source>
</evidence>
<dbReference type="Pfam" id="PF08885">
    <property type="entry name" value="GSCFA"/>
    <property type="match status" value="1"/>
</dbReference>
<dbReference type="EC" id="3.1.-.-" evidence="2"/>
<comment type="caution">
    <text evidence="2">The sequence shown here is derived from an EMBL/GenBank/DDBJ whole genome shotgun (WGS) entry which is preliminary data.</text>
</comment>
<dbReference type="Proteomes" id="UP001169823">
    <property type="component" value="Unassembled WGS sequence"/>
</dbReference>
<dbReference type="GO" id="GO:0016787">
    <property type="term" value="F:hydrolase activity"/>
    <property type="evidence" value="ECO:0007669"/>
    <property type="project" value="UniProtKB-KW"/>
</dbReference>
<dbReference type="RefSeq" id="WP_303480478.1">
    <property type="nucleotide sequence ID" value="NZ_JAUOPJ010000010.1"/>
</dbReference>
<proteinExistence type="predicted"/>
<dbReference type="InterPro" id="IPR014982">
    <property type="entry name" value="GSCFA"/>
</dbReference>
<accession>A0AAW7XVB4</accession>
<organism evidence="2 3">
    <name type="scientific">Celeribacter halophilus</name>
    <dbReference type="NCBI Taxonomy" id="576117"/>
    <lineage>
        <taxon>Bacteria</taxon>
        <taxon>Pseudomonadati</taxon>
        <taxon>Pseudomonadota</taxon>
        <taxon>Alphaproteobacteria</taxon>
        <taxon>Rhodobacterales</taxon>
        <taxon>Roseobacteraceae</taxon>
        <taxon>Celeribacter</taxon>
    </lineage>
</organism>
<gene>
    <name evidence="2" type="ORF">Q4494_12910</name>
</gene>
<evidence type="ECO:0000313" key="2">
    <source>
        <dbReference type="EMBL" id="MDO6457985.1"/>
    </source>
</evidence>
<reference evidence="2" key="1">
    <citation type="submission" date="2023-07" db="EMBL/GenBank/DDBJ databases">
        <title>Genome content predicts the carbon catabolic preferences of heterotrophic bacteria.</title>
        <authorList>
            <person name="Gralka M."/>
        </authorList>
    </citation>
    <scope>NUCLEOTIDE SEQUENCE</scope>
    <source>
        <strain evidence="2">I2M02</strain>
    </source>
</reference>